<feature type="coiled-coil region" evidence="1">
    <location>
        <begin position="54"/>
        <end position="81"/>
    </location>
</feature>
<dbReference type="AlphaFoldDB" id="A0A6C0JYM4"/>
<protein>
    <submittedName>
        <fullName evidence="3">Uncharacterized protein</fullName>
    </submittedName>
</protein>
<evidence type="ECO:0000256" key="1">
    <source>
        <dbReference type="SAM" id="Coils"/>
    </source>
</evidence>
<reference evidence="3" key="1">
    <citation type="journal article" date="2020" name="Nature">
        <title>Giant virus diversity and host interactions through global metagenomics.</title>
        <authorList>
            <person name="Schulz F."/>
            <person name="Roux S."/>
            <person name="Paez-Espino D."/>
            <person name="Jungbluth S."/>
            <person name="Walsh D.A."/>
            <person name="Denef V.J."/>
            <person name="McMahon K.D."/>
            <person name="Konstantinidis K.T."/>
            <person name="Eloe-Fadrosh E.A."/>
            <person name="Kyrpides N.C."/>
            <person name="Woyke T."/>
        </authorList>
    </citation>
    <scope>NUCLEOTIDE SEQUENCE</scope>
    <source>
        <strain evidence="3">GVMAG-S-1101164-105</strain>
    </source>
</reference>
<organism evidence="3">
    <name type="scientific">viral metagenome</name>
    <dbReference type="NCBI Taxonomy" id="1070528"/>
    <lineage>
        <taxon>unclassified sequences</taxon>
        <taxon>metagenomes</taxon>
        <taxon>organismal metagenomes</taxon>
    </lineage>
</organism>
<feature type="compositionally biased region" description="Basic residues" evidence="2">
    <location>
        <begin position="1"/>
        <end position="11"/>
    </location>
</feature>
<evidence type="ECO:0000256" key="2">
    <source>
        <dbReference type="SAM" id="MobiDB-lite"/>
    </source>
</evidence>
<sequence length="102" mass="12390">MKQRGTRKLRPDHHEGSVNPKMNTFHGVQHWFVSVYEEFGWMVLMKAKHYDYKVLTYKKSLDKLMKAIEHLKTEYKDHDRLHDLHVLWVETKLLCDFAKKHL</sequence>
<accession>A0A6C0JYM4</accession>
<evidence type="ECO:0000313" key="3">
    <source>
        <dbReference type="EMBL" id="QHU09497.1"/>
    </source>
</evidence>
<proteinExistence type="predicted"/>
<name>A0A6C0JYM4_9ZZZZ</name>
<feature type="region of interest" description="Disordered" evidence="2">
    <location>
        <begin position="1"/>
        <end position="21"/>
    </location>
</feature>
<dbReference type="EMBL" id="MN740737">
    <property type="protein sequence ID" value="QHU09497.1"/>
    <property type="molecule type" value="Genomic_DNA"/>
</dbReference>
<keyword evidence="1" id="KW-0175">Coiled coil</keyword>